<dbReference type="Gene3D" id="2.40.440.10">
    <property type="entry name" value="L,D-transpeptidase catalytic domain-like"/>
    <property type="match status" value="1"/>
</dbReference>
<dbReference type="SUPFAM" id="SSF141523">
    <property type="entry name" value="L,D-transpeptidase catalytic domain-like"/>
    <property type="match status" value="1"/>
</dbReference>
<dbReference type="GO" id="GO:0005576">
    <property type="term" value="C:extracellular region"/>
    <property type="evidence" value="ECO:0007669"/>
    <property type="project" value="TreeGrafter"/>
</dbReference>
<dbReference type="CDD" id="cd00118">
    <property type="entry name" value="LysM"/>
    <property type="match status" value="1"/>
</dbReference>
<dbReference type="GO" id="GO:0071972">
    <property type="term" value="F:peptidoglycan L,D-transpeptidase activity"/>
    <property type="evidence" value="ECO:0007669"/>
    <property type="project" value="TreeGrafter"/>
</dbReference>
<reference evidence="14 15" key="1">
    <citation type="submission" date="2016-02" db="EMBL/GenBank/DDBJ databases">
        <authorList>
            <person name="Wen L."/>
            <person name="He K."/>
            <person name="Yang H."/>
        </authorList>
    </citation>
    <scope>NUCLEOTIDE SEQUENCE [LARGE SCALE GENOMIC DNA]</scope>
    <source>
        <strain evidence="14 15">CV58</strain>
    </source>
</reference>
<dbReference type="InterPro" id="IPR050979">
    <property type="entry name" value="LD-transpeptidase"/>
</dbReference>
<evidence type="ECO:0000259" key="13">
    <source>
        <dbReference type="PROSITE" id="PS52029"/>
    </source>
</evidence>
<protein>
    <submittedName>
        <fullName evidence="14">Uncharacterized protein</fullName>
    </submittedName>
</protein>
<evidence type="ECO:0000259" key="12">
    <source>
        <dbReference type="PROSITE" id="PS51782"/>
    </source>
</evidence>
<comment type="pathway">
    <text evidence="1 9">Cell wall biogenesis; peptidoglycan biosynthesis.</text>
</comment>
<accession>A0A139SS58</accession>
<feature type="chain" id="PRO_5007299397" evidence="11">
    <location>
        <begin position="21"/>
        <end position="317"/>
    </location>
</feature>
<evidence type="ECO:0000313" key="14">
    <source>
        <dbReference type="EMBL" id="KXU37310.1"/>
    </source>
</evidence>
<dbReference type="GO" id="GO:0016757">
    <property type="term" value="F:glycosyltransferase activity"/>
    <property type="evidence" value="ECO:0007669"/>
    <property type="project" value="UniProtKB-KW"/>
</dbReference>
<dbReference type="Proteomes" id="UP000072660">
    <property type="component" value="Unassembled WGS sequence"/>
</dbReference>
<dbReference type="Pfam" id="PF03734">
    <property type="entry name" value="YkuD"/>
    <property type="match status" value="1"/>
</dbReference>
<dbReference type="CDD" id="cd16913">
    <property type="entry name" value="YkuD_like"/>
    <property type="match status" value="1"/>
</dbReference>
<dbReference type="PROSITE" id="PS52029">
    <property type="entry name" value="LD_TPASE"/>
    <property type="match status" value="1"/>
</dbReference>
<keyword evidence="5" id="KW-0378">Hydrolase</keyword>
<name>A0A139SS58_9GAMM</name>
<dbReference type="UniPathway" id="UPA00219"/>
<evidence type="ECO:0000256" key="2">
    <source>
        <dbReference type="ARBA" id="ARBA00005992"/>
    </source>
</evidence>
<dbReference type="InterPro" id="IPR018392">
    <property type="entry name" value="LysM"/>
</dbReference>
<sequence length="317" mass="34956">MWSRIALSLIALLSARAAFALVFPLPPAGDSLVGEVQTLTVRYEDTFASIADQFDLGFLELVAANPEVDPWLPGEGTQILLPTRYILPSGSREGVVINLAEYRLYYFPKGKNVVYTYPLGIGREGWNSPLGETRITQKTPNPSWYPPESIRREHAEDGDPLPRIVPPGPDNPLGPYKMTLALPGYLIHGSNKFFGIGMRVSHGCFRMLNPNVLELASMVKVGTPVRIIDMPYKIGKSGGQFYLEAHAPLVDDEQQRQSAEQQQTLLLNTLLQQDALVHNGQVRLDWQIVQKILADAAGVPVWIAGTDNTLDTPSAPF</sequence>
<feature type="domain" description="LysM" evidence="12">
    <location>
        <begin position="37"/>
        <end position="81"/>
    </location>
</feature>
<dbReference type="EMBL" id="LSZO01000166">
    <property type="protein sequence ID" value="KXU37310.1"/>
    <property type="molecule type" value="Genomic_DNA"/>
</dbReference>
<dbReference type="GO" id="GO:0071555">
    <property type="term" value="P:cell wall organization"/>
    <property type="evidence" value="ECO:0007669"/>
    <property type="project" value="UniProtKB-UniRule"/>
</dbReference>
<evidence type="ECO:0000256" key="5">
    <source>
        <dbReference type="ARBA" id="ARBA00022801"/>
    </source>
</evidence>
<dbReference type="InterPro" id="IPR005490">
    <property type="entry name" value="LD_TPept_cat_dom"/>
</dbReference>
<evidence type="ECO:0000256" key="4">
    <source>
        <dbReference type="ARBA" id="ARBA00022679"/>
    </source>
</evidence>
<keyword evidence="6 9" id="KW-0133">Cell shape</keyword>
<dbReference type="OrthoDB" id="9787225at2"/>
<dbReference type="InterPro" id="IPR038063">
    <property type="entry name" value="Transpep_catalytic_dom"/>
</dbReference>
<keyword evidence="15" id="KW-1185">Reference proteome</keyword>
<feature type="domain" description="L,D-TPase catalytic" evidence="13">
    <location>
        <begin position="93"/>
        <end position="228"/>
    </location>
</feature>
<evidence type="ECO:0000256" key="11">
    <source>
        <dbReference type="SAM" id="SignalP"/>
    </source>
</evidence>
<evidence type="ECO:0000256" key="7">
    <source>
        <dbReference type="ARBA" id="ARBA00022984"/>
    </source>
</evidence>
<evidence type="ECO:0000256" key="1">
    <source>
        <dbReference type="ARBA" id="ARBA00004752"/>
    </source>
</evidence>
<evidence type="ECO:0000313" key="15">
    <source>
        <dbReference type="Proteomes" id="UP000072660"/>
    </source>
</evidence>
<dbReference type="GO" id="GO:0008360">
    <property type="term" value="P:regulation of cell shape"/>
    <property type="evidence" value="ECO:0007669"/>
    <property type="project" value="UniProtKB-UniRule"/>
</dbReference>
<keyword evidence="11" id="KW-0732">Signal</keyword>
<keyword evidence="3" id="KW-0328">Glycosyltransferase</keyword>
<dbReference type="PANTHER" id="PTHR30582:SF24">
    <property type="entry name" value="L,D-TRANSPEPTIDASE ERFK_SRFK-RELATED"/>
    <property type="match status" value="1"/>
</dbReference>
<evidence type="ECO:0000256" key="10">
    <source>
        <dbReference type="SAM" id="MobiDB-lite"/>
    </source>
</evidence>
<proteinExistence type="inferred from homology"/>
<evidence type="ECO:0000256" key="8">
    <source>
        <dbReference type="ARBA" id="ARBA00023316"/>
    </source>
</evidence>
<organism evidence="14 15">
    <name type="scientific">Ventosimonas gracilis</name>
    <dbReference type="NCBI Taxonomy" id="1680762"/>
    <lineage>
        <taxon>Bacteria</taxon>
        <taxon>Pseudomonadati</taxon>
        <taxon>Pseudomonadota</taxon>
        <taxon>Gammaproteobacteria</taxon>
        <taxon>Pseudomonadales</taxon>
        <taxon>Ventosimonadaceae</taxon>
        <taxon>Ventosimonas</taxon>
    </lineage>
</organism>
<feature type="active site" description="Nucleophile" evidence="9">
    <location>
        <position position="204"/>
    </location>
</feature>
<dbReference type="RefSeq" id="WP_068390950.1">
    <property type="nucleotide sequence ID" value="NZ_LSZO01000166.1"/>
</dbReference>
<evidence type="ECO:0000256" key="3">
    <source>
        <dbReference type="ARBA" id="ARBA00022676"/>
    </source>
</evidence>
<dbReference type="GO" id="GO:0018104">
    <property type="term" value="P:peptidoglycan-protein cross-linking"/>
    <property type="evidence" value="ECO:0007669"/>
    <property type="project" value="TreeGrafter"/>
</dbReference>
<dbReference type="PROSITE" id="PS51782">
    <property type="entry name" value="LYSM"/>
    <property type="match status" value="1"/>
</dbReference>
<dbReference type="AlphaFoldDB" id="A0A139SS58"/>
<comment type="caution">
    <text evidence="14">The sequence shown here is derived from an EMBL/GenBank/DDBJ whole genome shotgun (WGS) entry which is preliminary data.</text>
</comment>
<keyword evidence="8 9" id="KW-0961">Cell wall biogenesis/degradation</keyword>
<gene>
    <name evidence="14" type="ORF">AXE65_03715</name>
</gene>
<comment type="similarity">
    <text evidence="2">Belongs to the YkuD family.</text>
</comment>
<evidence type="ECO:0000256" key="9">
    <source>
        <dbReference type="PROSITE-ProRule" id="PRU01373"/>
    </source>
</evidence>
<feature type="region of interest" description="Disordered" evidence="10">
    <location>
        <begin position="137"/>
        <end position="159"/>
    </location>
</feature>
<keyword evidence="4" id="KW-0808">Transferase</keyword>
<feature type="active site" description="Proton donor/acceptor" evidence="9">
    <location>
        <position position="188"/>
    </location>
</feature>
<feature type="signal peptide" evidence="11">
    <location>
        <begin position="1"/>
        <end position="20"/>
    </location>
</feature>
<keyword evidence="7 9" id="KW-0573">Peptidoglycan synthesis</keyword>
<evidence type="ECO:0000256" key="6">
    <source>
        <dbReference type="ARBA" id="ARBA00022960"/>
    </source>
</evidence>
<dbReference type="PANTHER" id="PTHR30582">
    <property type="entry name" value="L,D-TRANSPEPTIDASE"/>
    <property type="match status" value="1"/>
</dbReference>